<reference evidence="1" key="1">
    <citation type="submission" date="2014-11" db="EMBL/GenBank/DDBJ databases">
        <authorList>
            <person name="Amaro Gonzalez C."/>
        </authorList>
    </citation>
    <scope>NUCLEOTIDE SEQUENCE</scope>
</reference>
<name>A0A0E9RVS4_ANGAN</name>
<sequence>MDKQAVRHTFSQYN</sequence>
<accession>A0A0E9RVS4</accession>
<evidence type="ECO:0000313" key="1">
    <source>
        <dbReference type="EMBL" id="JAH32580.1"/>
    </source>
</evidence>
<organism evidence="1">
    <name type="scientific">Anguilla anguilla</name>
    <name type="common">European freshwater eel</name>
    <name type="synonym">Muraena anguilla</name>
    <dbReference type="NCBI Taxonomy" id="7936"/>
    <lineage>
        <taxon>Eukaryota</taxon>
        <taxon>Metazoa</taxon>
        <taxon>Chordata</taxon>
        <taxon>Craniata</taxon>
        <taxon>Vertebrata</taxon>
        <taxon>Euteleostomi</taxon>
        <taxon>Actinopterygii</taxon>
        <taxon>Neopterygii</taxon>
        <taxon>Teleostei</taxon>
        <taxon>Anguilliformes</taxon>
        <taxon>Anguillidae</taxon>
        <taxon>Anguilla</taxon>
    </lineage>
</organism>
<reference evidence="1" key="2">
    <citation type="journal article" date="2015" name="Fish Shellfish Immunol.">
        <title>Early steps in the European eel (Anguilla anguilla)-Vibrio vulnificus interaction in the gills: Role of the RtxA13 toxin.</title>
        <authorList>
            <person name="Callol A."/>
            <person name="Pajuelo D."/>
            <person name="Ebbesson L."/>
            <person name="Teles M."/>
            <person name="MacKenzie S."/>
            <person name="Amaro C."/>
        </authorList>
    </citation>
    <scope>NUCLEOTIDE SEQUENCE</scope>
</reference>
<protein>
    <submittedName>
        <fullName evidence="1">Uncharacterized protein</fullName>
    </submittedName>
</protein>
<proteinExistence type="predicted"/>
<dbReference type="EMBL" id="GBXM01075997">
    <property type="protein sequence ID" value="JAH32580.1"/>
    <property type="molecule type" value="Transcribed_RNA"/>
</dbReference>